<dbReference type="RefSeq" id="WP_142104520.1">
    <property type="nucleotide sequence ID" value="NZ_VFPH01000002.1"/>
</dbReference>
<organism evidence="2 3">
    <name type="scientific">Pseudonocardia cypriaca</name>
    <dbReference type="NCBI Taxonomy" id="882449"/>
    <lineage>
        <taxon>Bacteria</taxon>
        <taxon>Bacillati</taxon>
        <taxon>Actinomycetota</taxon>
        <taxon>Actinomycetes</taxon>
        <taxon>Pseudonocardiales</taxon>
        <taxon>Pseudonocardiaceae</taxon>
        <taxon>Pseudonocardia</taxon>
    </lineage>
</organism>
<dbReference type="AlphaFoldDB" id="A0A543FVB0"/>
<evidence type="ECO:0000313" key="3">
    <source>
        <dbReference type="Proteomes" id="UP000319818"/>
    </source>
</evidence>
<reference evidence="2 3" key="1">
    <citation type="submission" date="2019-06" db="EMBL/GenBank/DDBJ databases">
        <title>Sequencing the genomes of 1000 actinobacteria strains.</title>
        <authorList>
            <person name="Klenk H.-P."/>
        </authorList>
    </citation>
    <scope>NUCLEOTIDE SEQUENCE [LARGE SCALE GENOMIC DNA]</scope>
    <source>
        <strain evidence="2 3">DSM 45511</strain>
    </source>
</reference>
<protein>
    <submittedName>
        <fullName evidence="2">Uncharacterized protein</fullName>
    </submittedName>
</protein>
<feature type="transmembrane region" description="Helical" evidence="1">
    <location>
        <begin position="182"/>
        <end position="199"/>
    </location>
</feature>
<feature type="transmembrane region" description="Helical" evidence="1">
    <location>
        <begin position="258"/>
        <end position="276"/>
    </location>
</feature>
<feature type="transmembrane region" description="Helical" evidence="1">
    <location>
        <begin position="220"/>
        <end position="238"/>
    </location>
</feature>
<dbReference type="EMBL" id="VFPH01000002">
    <property type="protein sequence ID" value="TQM37749.1"/>
    <property type="molecule type" value="Genomic_DNA"/>
</dbReference>
<name>A0A543FVB0_9PSEU</name>
<evidence type="ECO:0000256" key="1">
    <source>
        <dbReference type="SAM" id="Phobius"/>
    </source>
</evidence>
<feature type="transmembrane region" description="Helical" evidence="1">
    <location>
        <begin position="152"/>
        <end position="170"/>
    </location>
</feature>
<keyword evidence="1" id="KW-1133">Transmembrane helix</keyword>
<keyword evidence="1" id="KW-0472">Membrane</keyword>
<gene>
    <name evidence="2" type="ORF">FB388_4967</name>
</gene>
<keyword evidence="1" id="KW-0812">Transmembrane</keyword>
<comment type="caution">
    <text evidence="2">The sequence shown here is derived from an EMBL/GenBank/DDBJ whole genome shotgun (WGS) entry which is preliminary data.</text>
</comment>
<accession>A0A543FVB0</accession>
<dbReference type="Proteomes" id="UP000319818">
    <property type="component" value="Unassembled WGS sequence"/>
</dbReference>
<feature type="transmembrane region" description="Helical" evidence="1">
    <location>
        <begin position="69"/>
        <end position="90"/>
    </location>
</feature>
<evidence type="ECO:0000313" key="2">
    <source>
        <dbReference type="EMBL" id="TQM37749.1"/>
    </source>
</evidence>
<feature type="transmembrane region" description="Helical" evidence="1">
    <location>
        <begin position="42"/>
        <end position="63"/>
    </location>
</feature>
<sequence>MTTIDLERAERVARAGAPYPYSSAAQAREAHQQAAGRAFTRYLGWGYLVGVPGFLALFVPLAWHSGTALLILGGGVVALAVAAVAMVPLWKTIGRHRAVLAEYGIATNIYGQVLPPRDEAAERRAQERRAQAAEGMDLQAEARRALRIYRRVVGLNTAVVAAFWVVAALLDKPLRHASQVLPWALPSVAAGLALGYVLHSALGRVEAASAGKYTRASRSAGVVAFVAALSAGAPFASFTRDLIVPDGILPTGYEWVRLLTFGPQMLIVAYWALVSARSFSRKLQEMSEGPTP</sequence>
<proteinExistence type="predicted"/>
<keyword evidence="3" id="KW-1185">Reference proteome</keyword>